<evidence type="ECO:0000256" key="1">
    <source>
        <dbReference type="SAM" id="MobiDB-lite"/>
    </source>
</evidence>
<reference evidence="2" key="1">
    <citation type="submission" date="2020-11" db="EMBL/GenBank/DDBJ databases">
        <authorList>
            <person name="Tran Van P."/>
        </authorList>
    </citation>
    <scope>NUCLEOTIDE SEQUENCE</scope>
</reference>
<proteinExistence type="predicted"/>
<evidence type="ECO:0000313" key="2">
    <source>
        <dbReference type="EMBL" id="CAD7203443.1"/>
    </source>
</evidence>
<protein>
    <submittedName>
        <fullName evidence="2">Uncharacterized protein</fullName>
    </submittedName>
</protein>
<accession>A0A7R8ZD88</accession>
<sequence>MARQVHSPVSVKTNDMTVGVCPPGHHTTHPKPSYTAQRGAFNPSTLDTSLPFSGLSKKATTNHSKKTTDDTDMTYSLTEASNMEADTNGQGTFTMADKLGRKRKFKPRKHTQTKKTSLTVTNQFEALENADNQHLDNQAQHTTNDQTQSATTATKTRYPPIVTLGTQNYNRVTNIAKDKPVKVVIKGLPPNMATEDIRQELKGLGVQEISKGIRQ</sequence>
<dbReference type="AlphaFoldDB" id="A0A7R8ZD88"/>
<gene>
    <name evidence="2" type="ORF">TDIB3V08_LOCUS9613</name>
</gene>
<feature type="region of interest" description="Disordered" evidence="1">
    <location>
        <begin position="1"/>
        <end position="70"/>
    </location>
</feature>
<dbReference type="EMBL" id="OA570625">
    <property type="protein sequence ID" value="CAD7203443.1"/>
    <property type="molecule type" value="Genomic_DNA"/>
</dbReference>
<feature type="compositionally biased region" description="Polar residues" evidence="1">
    <location>
        <begin position="42"/>
        <end position="51"/>
    </location>
</feature>
<name>A0A7R8ZD88_TIMDO</name>
<organism evidence="2">
    <name type="scientific">Timema douglasi</name>
    <name type="common">Walking stick</name>
    <dbReference type="NCBI Taxonomy" id="61478"/>
    <lineage>
        <taxon>Eukaryota</taxon>
        <taxon>Metazoa</taxon>
        <taxon>Ecdysozoa</taxon>
        <taxon>Arthropoda</taxon>
        <taxon>Hexapoda</taxon>
        <taxon>Insecta</taxon>
        <taxon>Pterygota</taxon>
        <taxon>Neoptera</taxon>
        <taxon>Polyneoptera</taxon>
        <taxon>Phasmatodea</taxon>
        <taxon>Timematodea</taxon>
        <taxon>Timematoidea</taxon>
        <taxon>Timematidae</taxon>
        <taxon>Timema</taxon>
    </lineage>
</organism>